<evidence type="ECO:0000256" key="7">
    <source>
        <dbReference type="ARBA" id="ARBA00022806"/>
    </source>
</evidence>
<dbReference type="CDD" id="cd18794">
    <property type="entry name" value="SF2_C_RecQ"/>
    <property type="match status" value="1"/>
</dbReference>
<dbReference type="InterPro" id="IPR011545">
    <property type="entry name" value="DEAD/DEAH_box_helicase_dom"/>
</dbReference>
<dbReference type="OrthoDB" id="9763310at2"/>
<dbReference type="AlphaFoldDB" id="A0A5D0HJM9"/>
<dbReference type="GO" id="GO:0043138">
    <property type="term" value="F:3'-5' DNA helicase activity"/>
    <property type="evidence" value="ECO:0007669"/>
    <property type="project" value="UniProtKB-EC"/>
</dbReference>
<dbReference type="GO" id="GO:0005524">
    <property type="term" value="F:ATP binding"/>
    <property type="evidence" value="ECO:0007669"/>
    <property type="project" value="UniProtKB-KW"/>
</dbReference>
<dbReference type="SMART" id="SM00490">
    <property type="entry name" value="HELICc"/>
    <property type="match status" value="1"/>
</dbReference>
<protein>
    <recommendedName>
        <fullName evidence="13">ATP-dependent DNA helicase RecQ</fullName>
        <ecNumber evidence="12">5.6.2.4</ecNumber>
    </recommendedName>
    <alternativeName>
        <fullName evidence="14">DNA 3'-5' helicase RecQ</fullName>
    </alternativeName>
</protein>
<dbReference type="SUPFAM" id="SSF46785">
    <property type="entry name" value="Winged helix' DNA-binding domain"/>
    <property type="match status" value="1"/>
</dbReference>
<keyword evidence="10" id="KW-0413">Isomerase</keyword>
<accession>A0A5D0HJM9</accession>
<dbReference type="SMART" id="SM00956">
    <property type="entry name" value="RQC"/>
    <property type="match status" value="1"/>
</dbReference>
<dbReference type="Proteomes" id="UP000323930">
    <property type="component" value="Unassembled WGS sequence"/>
</dbReference>
<dbReference type="InterPro" id="IPR014001">
    <property type="entry name" value="Helicase_ATP-bd"/>
</dbReference>
<evidence type="ECO:0000256" key="13">
    <source>
        <dbReference type="ARBA" id="ARBA00044535"/>
    </source>
</evidence>
<comment type="cofactor">
    <cofactor evidence="2">
        <name>Zn(2+)</name>
        <dbReference type="ChEBI" id="CHEBI:29105"/>
    </cofactor>
</comment>
<evidence type="ECO:0000256" key="6">
    <source>
        <dbReference type="ARBA" id="ARBA00022801"/>
    </source>
</evidence>
<keyword evidence="4" id="KW-0479">Metal-binding</keyword>
<dbReference type="Gene3D" id="1.10.10.10">
    <property type="entry name" value="Winged helix-like DNA-binding domain superfamily/Winged helix DNA-binding domain"/>
    <property type="match status" value="1"/>
</dbReference>
<dbReference type="EMBL" id="VSDQ01000718">
    <property type="protein sequence ID" value="TYA71445.1"/>
    <property type="molecule type" value="Genomic_DNA"/>
</dbReference>
<dbReference type="InterPro" id="IPR010997">
    <property type="entry name" value="HRDC-like_sf"/>
</dbReference>
<dbReference type="GO" id="GO:0046872">
    <property type="term" value="F:metal ion binding"/>
    <property type="evidence" value="ECO:0007669"/>
    <property type="project" value="UniProtKB-KW"/>
</dbReference>
<keyword evidence="7 18" id="KW-0347">Helicase</keyword>
<feature type="domain" description="Helicase ATP-binding" evidence="16">
    <location>
        <begin position="29"/>
        <end position="201"/>
    </location>
</feature>
<evidence type="ECO:0000256" key="12">
    <source>
        <dbReference type="ARBA" id="ARBA00034808"/>
    </source>
</evidence>
<evidence type="ECO:0000256" key="14">
    <source>
        <dbReference type="ARBA" id="ARBA00044550"/>
    </source>
</evidence>
<dbReference type="GO" id="GO:0006310">
    <property type="term" value="P:DNA recombination"/>
    <property type="evidence" value="ECO:0007669"/>
    <property type="project" value="InterPro"/>
</dbReference>
<dbReference type="FunFam" id="3.40.50.300:FF:001051">
    <property type="entry name" value="ATP-dependent DNA helicase RecQ"/>
    <property type="match status" value="1"/>
</dbReference>
<evidence type="ECO:0000256" key="9">
    <source>
        <dbReference type="ARBA" id="ARBA00023125"/>
    </source>
</evidence>
<evidence type="ECO:0000256" key="5">
    <source>
        <dbReference type="ARBA" id="ARBA00022741"/>
    </source>
</evidence>
<proteinExistence type="inferred from homology"/>
<dbReference type="RefSeq" id="WP_148544430.1">
    <property type="nucleotide sequence ID" value="NZ_VSDQ01000718.1"/>
</dbReference>
<evidence type="ECO:0000313" key="19">
    <source>
        <dbReference type="Proteomes" id="UP000323930"/>
    </source>
</evidence>
<dbReference type="SMART" id="SM00487">
    <property type="entry name" value="DEXDc"/>
    <property type="match status" value="1"/>
</dbReference>
<dbReference type="InterPro" id="IPR032284">
    <property type="entry name" value="RecQ_Zn-bd"/>
</dbReference>
<dbReference type="InterPro" id="IPR002121">
    <property type="entry name" value="HRDC_dom"/>
</dbReference>
<evidence type="ECO:0000256" key="4">
    <source>
        <dbReference type="ARBA" id="ARBA00022723"/>
    </source>
</evidence>
<evidence type="ECO:0000259" key="17">
    <source>
        <dbReference type="PROSITE" id="PS51194"/>
    </source>
</evidence>
<gene>
    <name evidence="18" type="ORF">FUA24_17845</name>
</gene>
<dbReference type="GO" id="GO:0009378">
    <property type="term" value="F:four-way junction helicase activity"/>
    <property type="evidence" value="ECO:0007669"/>
    <property type="project" value="TreeGrafter"/>
</dbReference>
<dbReference type="GO" id="GO:0030894">
    <property type="term" value="C:replisome"/>
    <property type="evidence" value="ECO:0007669"/>
    <property type="project" value="TreeGrafter"/>
</dbReference>
<organism evidence="18 19">
    <name type="scientific">Seonamhaeicola marinus</name>
    <dbReference type="NCBI Taxonomy" id="1912246"/>
    <lineage>
        <taxon>Bacteria</taxon>
        <taxon>Pseudomonadati</taxon>
        <taxon>Bacteroidota</taxon>
        <taxon>Flavobacteriia</taxon>
        <taxon>Flavobacteriales</taxon>
        <taxon>Flavobacteriaceae</taxon>
    </lineage>
</organism>
<comment type="caution">
    <text evidence="18">The sequence shown here is derived from an EMBL/GenBank/DDBJ whole genome shotgun (WGS) entry which is preliminary data.</text>
</comment>
<dbReference type="InterPro" id="IPR001650">
    <property type="entry name" value="Helicase_C-like"/>
</dbReference>
<dbReference type="NCBIfam" id="TIGR00614">
    <property type="entry name" value="recQ_fam"/>
    <property type="match status" value="1"/>
</dbReference>
<keyword evidence="19" id="KW-1185">Reference proteome</keyword>
<reference evidence="18 19" key="1">
    <citation type="submission" date="2019-08" db="EMBL/GenBank/DDBJ databases">
        <title>Seonamhaeicola sediminis sp. nov., isolated from marine sediment.</title>
        <authorList>
            <person name="Cao W.R."/>
        </authorList>
    </citation>
    <scope>NUCLEOTIDE SEQUENCE [LARGE SCALE GENOMIC DNA]</scope>
    <source>
        <strain evidence="18 19">B011</strain>
    </source>
</reference>
<dbReference type="GO" id="GO:0003677">
    <property type="term" value="F:DNA binding"/>
    <property type="evidence" value="ECO:0007669"/>
    <property type="project" value="UniProtKB-KW"/>
</dbReference>
<dbReference type="PANTHER" id="PTHR13710">
    <property type="entry name" value="DNA HELICASE RECQ FAMILY MEMBER"/>
    <property type="match status" value="1"/>
</dbReference>
<dbReference type="InterPro" id="IPR036390">
    <property type="entry name" value="WH_DNA-bd_sf"/>
</dbReference>
<dbReference type="InterPro" id="IPR048671">
    <property type="entry name" value="RecQ-1-like_HTH"/>
</dbReference>
<comment type="catalytic activity">
    <reaction evidence="11">
        <text>Couples ATP hydrolysis with the unwinding of duplex DNA by translocating in the 3'-5' direction.</text>
        <dbReference type="EC" id="5.6.2.4"/>
    </reaction>
</comment>
<evidence type="ECO:0000256" key="1">
    <source>
        <dbReference type="ARBA" id="ARBA00001946"/>
    </source>
</evidence>
<dbReference type="PROSITE" id="PS51192">
    <property type="entry name" value="HELICASE_ATP_BIND_1"/>
    <property type="match status" value="1"/>
</dbReference>
<dbReference type="SMART" id="SM00341">
    <property type="entry name" value="HRDC"/>
    <property type="match status" value="1"/>
</dbReference>
<dbReference type="Gene3D" id="1.10.10.1390">
    <property type="entry name" value="ATP-dependent DNA helicase RecQ"/>
    <property type="match status" value="1"/>
</dbReference>
<dbReference type="FunFam" id="3.40.50.300:FF:000156">
    <property type="entry name" value="ATP-dependent DNA helicase recQ"/>
    <property type="match status" value="1"/>
</dbReference>
<dbReference type="GO" id="GO:0005737">
    <property type="term" value="C:cytoplasm"/>
    <property type="evidence" value="ECO:0007669"/>
    <property type="project" value="TreeGrafter"/>
</dbReference>
<dbReference type="Gene3D" id="1.10.150.80">
    <property type="entry name" value="HRDC domain"/>
    <property type="match status" value="1"/>
</dbReference>
<dbReference type="Pfam" id="PF00271">
    <property type="entry name" value="Helicase_C"/>
    <property type="match status" value="1"/>
</dbReference>
<dbReference type="Pfam" id="PF16124">
    <property type="entry name" value="RecQ_Zn_bind"/>
    <property type="match status" value="1"/>
</dbReference>
<dbReference type="Pfam" id="PF21220">
    <property type="entry name" value="RecQ-1-like_HTH"/>
    <property type="match status" value="1"/>
</dbReference>
<dbReference type="PANTHER" id="PTHR13710:SF105">
    <property type="entry name" value="ATP-DEPENDENT DNA HELICASE Q1"/>
    <property type="match status" value="1"/>
</dbReference>
<evidence type="ECO:0000256" key="10">
    <source>
        <dbReference type="ARBA" id="ARBA00023235"/>
    </source>
</evidence>
<feature type="domain" description="HRDC" evidence="15">
    <location>
        <begin position="537"/>
        <end position="617"/>
    </location>
</feature>
<evidence type="ECO:0000313" key="18">
    <source>
        <dbReference type="EMBL" id="TYA71445.1"/>
    </source>
</evidence>
<sequence length="734" mass="82250">MLIAKNDLHSALKKYFGFNKFKGLQEDVVESILSGNHTFVIMPTGGGKSLCYQLPALMQEGTAIVVSPLIALMKNQVDAIRGVSNEEGIAHVLNSSLNKTEVKRVKEDIINGVTKLLYVAPESLTKDENVDFLKSVKISFMAIDEAHCISEWGHDFRPEYRNLRHIIARIGEGIPIIGLTATATPKVQEDIIKNLGITGANTFKASFNRPNLYYEVRPKTKNVDADIIRFVKQNEGKSGIVYCLSRKRVEELAQVLQVNGIKAVPYHAGLDAKSRSSHQDMFLMEDIDVVVATIAFGMGIDKPDVRFVIHHDIPKSIESYYQETGRAGRDGGEGHCLAFYSYKDIEKLEKFMSGKPVAEQEIGHALLQEVVAFAETSISRRKFILHYFGEEFDVETGEGGDMDDNVRHPKKKVESQDDVVVLLETIRDTNQKYKSKDLVSVIVGVENAMINSHKTNERPFFGRGKSKEKTYWMALLRQVLVAGYLKKDIETYGVINLTDGGQDFIKKPSSFMMAEDHVYDSEQEDGNIITAAKGGGAAADENLMGMLKDLRKKNAKKLGVPPFVIFQDPSLEDMALKYPVSLSELGNVHGVGEGKAKKYGKDFVALIAKYVEENDIVRPDDLVVKSTGTNSANKLYIIQNIDRKLPLDDIASAKGLEMEDFIKQMEAIVYSGTKLNISYWIDEILDEDQQEEIHEYFMESESDGINDAIDEFDGDYDEEELRLYRIKFISEVAN</sequence>
<evidence type="ECO:0000256" key="11">
    <source>
        <dbReference type="ARBA" id="ARBA00034617"/>
    </source>
</evidence>
<dbReference type="GO" id="GO:0043590">
    <property type="term" value="C:bacterial nucleoid"/>
    <property type="evidence" value="ECO:0007669"/>
    <property type="project" value="TreeGrafter"/>
</dbReference>
<keyword evidence="5" id="KW-0547">Nucleotide-binding</keyword>
<dbReference type="Gene3D" id="3.40.50.300">
    <property type="entry name" value="P-loop containing nucleotide triphosphate hydrolases"/>
    <property type="match status" value="2"/>
</dbReference>
<dbReference type="EC" id="5.6.2.4" evidence="12"/>
<evidence type="ECO:0000256" key="2">
    <source>
        <dbReference type="ARBA" id="ARBA00001947"/>
    </source>
</evidence>
<dbReference type="PROSITE" id="PS50967">
    <property type="entry name" value="HRDC"/>
    <property type="match status" value="1"/>
</dbReference>
<dbReference type="InterPro" id="IPR018982">
    <property type="entry name" value="RQC_domain"/>
</dbReference>
<evidence type="ECO:0000259" key="15">
    <source>
        <dbReference type="PROSITE" id="PS50967"/>
    </source>
</evidence>
<dbReference type="Pfam" id="PF09382">
    <property type="entry name" value="RQC"/>
    <property type="match status" value="1"/>
</dbReference>
<dbReference type="GO" id="GO:0006281">
    <property type="term" value="P:DNA repair"/>
    <property type="evidence" value="ECO:0007669"/>
    <property type="project" value="InterPro"/>
</dbReference>
<dbReference type="GO" id="GO:0016787">
    <property type="term" value="F:hydrolase activity"/>
    <property type="evidence" value="ECO:0007669"/>
    <property type="project" value="UniProtKB-KW"/>
</dbReference>
<evidence type="ECO:0000256" key="8">
    <source>
        <dbReference type="ARBA" id="ARBA00022840"/>
    </source>
</evidence>
<dbReference type="InterPro" id="IPR027417">
    <property type="entry name" value="P-loop_NTPase"/>
</dbReference>
<dbReference type="Pfam" id="PF00570">
    <property type="entry name" value="HRDC"/>
    <property type="match status" value="1"/>
</dbReference>
<name>A0A5D0HJM9_9FLAO</name>
<dbReference type="InterPro" id="IPR036388">
    <property type="entry name" value="WH-like_DNA-bd_sf"/>
</dbReference>
<feature type="domain" description="Helicase C-terminal" evidence="17">
    <location>
        <begin position="222"/>
        <end position="379"/>
    </location>
</feature>
<evidence type="ECO:0000259" key="16">
    <source>
        <dbReference type="PROSITE" id="PS51192"/>
    </source>
</evidence>
<comment type="similarity">
    <text evidence="3">Belongs to the helicase family. RecQ subfamily.</text>
</comment>
<dbReference type="SUPFAM" id="SSF47819">
    <property type="entry name" value="HRDC-like"/>
    <property type="match status" value="1"/>
</dbReference>
<dbReference type="SUPFAM" id="SSF52540">
    <property type="entry name" value="P-loop containing nucleoside triphosphate hydrolases"/>
    <property type="match status" value="1"/>
</dbReference>
<evidence type="ECO:0000256" key="3">
    <source>
        <dbReference type="ARBA" id="ARBA00005446"/>
    </source>
</evidence>
<dbReference type="InterPro" id="IPR004589">
    <property type="entry name" value="DNA_helicase_ATP-dep_RecQ"/>
</dbReference>
<dbReference type="InterPro" id="IPR044876">
    <property type="entry name" value="HRDC_dom_sf"/>
</dbReference>
<dbReference type="CDD" id="cd17920">
    <property type="entry name" value="DEXHc_RecQ"/>
    <property type="match status" value="1"/>
</dbReference>
<dbReference type="Pfam" id="PF00270">
    <property type="entry name" value="DEAD"/>
    <property type="match status" value="1"/>
</dbReference>
<keyword evidence="6" id="KW-0378">Hydrolase</keyword>
<comment type="cofactor">
    <cofactor evidence="1">
        <name>Mg(2+)</name>
        <dbReference type="ChEBI" id="CHEBI:18420"/>
    </cofactor>
</comment>
<dbReference type="GO" id="GO:0006260">
    <property type="term" value="P:DNA replication"/>
    <property type="evidence" value="ECO:0007669"/>
    <property type="project" value="InterPro"/>
</dbReference>
<dbReference type="PROSITE" id="PS51194">
    <property type="entry name" value="HELICASE_CTER"/>
    <property type="match status" value="1"/>
</dbReference>
<keyword evidence="8" id="KW-0067">ATP-binding</keyword>
<keyword evidence="9" id="KW-0238">DNA-binding</keyword>